<dbReference type="InterPro" id="IPR056336">
    <property type="entry name" value="YVC1_C"/>
</dbReference>
<dbReference type="PANTHER" id="PTHR35859:SF4">
    <property type="entry name" value="MEMBRANE CHANNEL PROTEIN, PUTATIVE (AFU_ORTHOLOGUE AFUA_6G11300)-RELATED"/>
    <property type="match status" value="1"/>
</dbReference>
<feature type="signal peptide" evidence="2">
    <location>
        <begin position="1"/>
        <end position="17"/>
    </location>
</feature>
<keyword evidence="2" id="KW-0732">Signal</keyword>
<dbReference type="Pfam" id="PF23317">
    <property type="entry name" value="YVC1_C"/>
    <property type="match status" value="1"/>
</dbReference>
<dbReference type="Pfam" id="PF23190">
    <property type="entry name" value="LHD_TRPY1"/>
    <property type="match status" value="1"/>
</dbReference>
<dbReference type="InterPro" id="IPR052971">
    <property type="entry name" value="TRP_calcium_channel"/>
</dbReference>
<dbReference type="PANTHER" id="PTHR35859">
    <property type="entry name" value="NONSELECTIVE CATION CHANNEL PROTEIN"/>
    <property type="match status" value="1"/>
</dbReference>
<dbReference type="InterPro" id="IPR056337">
    <property type="entry name" value="LHD_YVC1"/>
</dbReference>
<accession>A0A4T0FKR5</accession>
<feature type="chain" id="PRO_5020959715" evidence="2">
    <location>
        <begin position="18"/>
        <end position="641"/>
    </location>
</feature>
<evidence type="ECO:0000259" key="4">
    <source>
        <dbReference type="Pfam" id="PF23317"/>
    </source>
</evidence>
<proteinExistence type="predicted"/>
<feature type="transmembrane region" description="Helical" evidence="1">
    <location>
        <begin position="481"/>
        <end position="501"/>
    </location>
</feature>
<gene>
    <name evidence="5" type="ORF">E3P99_02276</name>
</gene>
<protein>
    <submittedName>
        <fullName evidence="5">Uncharacterized protein</fullName>
    </submittedName>
</protein>
<evidence type="ECO:0000313" key="5">
    <source>
        <dbReference type="EMBL" id="TIA88992.1"/>
    </source>
</evidence>
<evidence type="ECO:0000313" key="6">
    <source>
        <dbReference type="Proteomes" id="UP000310189"/>
    </source>
</evidence>
<keyword evidence="1" id="KW-0812">Transmembrane</keyword>
<feature type="transmembrane region" description="Helical" evidence="1">
    <location>
        <begin position="415"/>
        <end position="436"/>
    </location>
</feature>
<feature type="transmembrane region" description="Helical" evidence="1">
    <location>
        <begin position="565"/>
        <end position="583"/>
    </location>
</feature>
<dbReference type="OrthoDB" id="301415at2759"/>
<evidence type="ECO:0000259" key="3">
    <source>
        <dbReference type="Pfam" id="PF23190"/>
    </source>
</evidence>
<feature type="transmembrane region" description="Helical" evidence="1">
    <location>
        <begin position="379"/>
        <end position="403"/>
    </location>
</feature>
<keyword evidence="1" id="KW-0472">Membrane</keyword>
<feature type="domain" description="YVC1 N-terminal linker helical" evidence="3">
    <location>
        <begin position="75"/>
        <end position="258"/>
    </location>
</feature>
<organism evidence="5 6">
    <name type="scientific">Wallemia hederae</name>
    <dbReference type="NCBI Taxonomy" id="1540922"/>
    <lineage>
        <taxon>Eukaryota</taxon>
        <taxon>Fungi</taxon>
        <taxon>Dikarya</taxon>
        <taxon>Basidiomycota</taxon>
        <taxon>Wallemiomycotina</taxon>
        <taxon>Wallemiomycetes</taxon>
        <taxon>Wallemiales</taxon>
        <taxon>Wallemiaceae</taxon>
        <taxon>Wallemia</taxon>
    </lineage>
</organism>
<keyword evidence="1" id="KW-1133">Transmembrane helix</keyword>
<dbReference type="AlphaFoldDB" id="A0A4T0FKR5"/>
<name>A0A4T0FKR5_9BASI</name>
<evidence type="ECO:0000256" key="1">
    <source>
        <dbReference type="SAM" id="Phobius"/>
    </source>
</evidence>
<feature type="domain" description="Calcium channel YVC1-like C-terminal transmembrane" evidence="4">
    <location>
        <begin position="329"/>
        <end position="577"/>
    </location>
</feature>
<sequence>MQCNITIFLVLPLIVRAFRHSTTDRQSGLSWRTQQKLNKALYSKKPQTRAQPATDSEHGEVLRSLEVCDPSPKTVLKLLHRLKALILQLLPHQVDLDDLKQPEVKSELITPNTVSTFIDAAGDLKDALPFALLKLKQYFKKEALEDQSDYDEHLCRSLACEVLARYVMHRVDAQKLPKVMSKRFCYIESDGDVSAPLSVLELAIDLHATFFLSSDESQTAITSLWNGSWVQVHKDDNEKQIEYVPYHKKNGHSLLDHFSPTRIGVPRYQNYLRIFIWLTFLVVYSFSVQSPTDQLDPEKRFDAWEYVLYGMSISFLFEEGNRMFKSLRIQGLSSVLTFWTIINVVTYVLLTLSFSLRVAGIYSGNEHSRDSLHMLSFEFLSMASPLIWIKLLPIFDLFLWIGTMELVIIRMIKESLVFFLLLGVVFAGHAQALFALDAADGEQGSFASICKVLLRSLFGDADFDTMANQTRFGQPFGEVLFYGWNFLTILILMNVLVALYASSYEGVTDDAVNEFMAFFAGKTVSMIRTPDQFVYVAPMNLVEDVFIAPLEWIVSRETYNKINRVVLGVIFFIPLTIIAIIEANDEFTQTKMWKSFVDTRIPFDGALDLNADDLDDDDDEYRICKYKFEDLKRRLRDDKND</sequence>
<reference evidence="5 6" key="1">
    <citation type="submission" date="2019-03" db="EMBL/GenBank/DDBJ databases">
        <title>Sequencing 23 genomes of Wallemia ichthyophaga.</title>
        <authorList>
            <person name="Gostincar C."/>
        </authorList>
    </citation>
    <scope>NUCLEOTIDE SEQUENCE [LARGE SCALE GENOMIC DNA]</scope>
    <source>
        <strain evidence="5 6">EXF-5753</strain>
    </source>
</reference>
<dbReference type="Proteomes" id="UP000310189">
    <property type="component" value="Unassembled WGS sequence"/>
</dbReference>
<comment type="caution">
    <text evidence="5">The sequence shown here is derived from an EMBL/GenBank/DDBJ whole genome shotgun (WGS) entry which is preliminary data.</text>
</comment>
<feature type="transmembrane region" description="Helical" evidence="1">
    <location>
        <begin position="336"/>
        <end position="359"/>
    </location>
</feature>
<feature type="transmembrane region" description="Helical" evidence="1">
    <location>
        <begin position="270"/>
        <end position="286"/>
    </location>
</feature>
<feature type="transmembrane region" description="Helical" evidence="1">
    <location>
        <begin position="306"/>
        <end position="324"/>
    </location>
</feature>
<evidence type="ECO:0000256" key="2">
    <source>
        <dbReference type="SAM" id="SignalP"/>
    </source>
</evidence>
<dbReference type="EMBL" id="SPNW01000031">
    <property type="protein sequence ID" value="TIA88992.1"/>
    <property type="molecule type" value="Genomic_DNA"/>
</dbReference>
<keyword evidence="6" id="KW-1185">Reference proteome</keyword>